<organism evidence="3 4">
    <name type="scientific">Temnothorax curvispinosus</name>
    <dbReference type="NCBI Taxonomy" id="300111"/>
    <lineage>
        <taxon>Eukaryota</taxon>
        <taxon>Metazoa</taxon>
        <taxon>Ecdysozoa</taxon>
        <taxon>Arthropoda</taxon>
        <taxon>Hexapoda</taxon>
        <taxon>Insecta</taxon>
        <taxon>Pterygota</taxon>
        <taxon>Neoptera</taxon>
        <taxon>Endopterygota</taxon>
        <taxon>Hymenoptera</taxon>
        <taxon>Apocrita</taxon>
        <taxon>Aculeata</taxon>
        <taxon>Formicoidea</taxon>
        <taxon>Formicidae</taxon>
        <taxon>Myrmicinae</taxon>
        <taxon>Temnothorax</taxon>
    </lineage>
</organism>
<keyword evidence="1" id="KW-0175">Coiled coil</keyword>
<evidence type="ECO:0000259" key="2">
    <source>
        <dbReference type="Pfam" id="PF25298"/>
    </source>
</evidence>
<proteinExistence type="predicted"/>
<dbReference type="Pfam" id="PF25298">
    <property type="entry name" value="Baculo_FP_2nd"/>
    <property type="match status" value="1"/>
</dbReference>
<evidence type="ECO:0000256" key="1">
    <source>
        <dbReference type="SAM" id="Coils"/>
    </source>
</evidence>
<dbReference type="Proteomes" id="UP000504618">
    <property type="component" value="Unplaced"/>
</dbReference>
<dbReference type="GeneID" id="112463127"/>
<evidence type="ECO:0000313" key="4">
    <source>
        <dbReference type="RefSeq" id="XP_024885090.1"/>
    </source>
</evidence>
<keyword evidence="3" id="KW-1185">Reference proteome</keyword>
<name>A0A6J1QWR5_9HYME</name>
<accession>A0A6J1QWR5</accession>
<feature type="coiled-coil region" evidence="1">
    <location>
        <begin position="125"/>
        <end position="176"/>
    </location>
</feature>
<sequence length="343" mass="37325">MLMQRERVCIKCTKTIAGQSVSCTVCAREFHPGCVKSYLTMKAAGDCCKSQLSSMSIVRDERRAFSPTVLSDTASVVVGAAHSGAQAHFITRDTADGAALDSTNELLRGLIEQVKATDAKISAFIDCQQRTNEELNDKLNCLNRLTDTVAENSQRIAQLELDNANLVREIRDLKSARSTHDAHLSNELIISGLPSTTSVTPAKLSENVLAALNVPHLACHVLGVRMVSRPPSATQGRSKATTASSSMIVTLASSTVCDVIISKKREKGALKQRDICDAGSDRHVYVNVLLPKYTYDLLQRVKRIAAENSYKFVWVKNGHICVRSSDGQPIIRINSDADLAKLV</sequence>
<dbReference type="RefSeq" id="XP_024885090.1">
    <property type="nucleotide sequence ID" value="XM_025029322.1"/>
</dbReference>
<gene>
    <name evidence="4" type="primary">LOC112463127</name>
</gene>
<protein>
    <submittedName>
        <fullName evidence="4">Uncharacterized protein LOC112463127</fullName>
    </submittedName>
</protein>
<dbReference type="AlphaFoldDB" id="A0A6J1QWR5"/>
<dbReference type="InterPro" id="IPR057251">
    <property type="entry name" value="FP_C"/>
</dbReference>
<dbReference type="OrthoDB" id="7697630at2759"/>
<reference evidence="4" key="1">
    <citation type="submission" date="2025-08" db="UniProtKB">
        <authorList>
            <consortium name="RefSeq"/>
        </authorList>
    </citation>
    <scope>IDENTIFICATION</scope>
    <source>
        <tissue evidence="4">Whole body</tissue>
    </source>
</reference>
<evidence type="ECO:0000313" key="3">
    <source>
        <dbReference type="Proteomes" id="UP000504618"/>
    </source>
</evidence>
<feature type="domain" description="FP protein C-terminal" evidence="2">
    <location>
        <begin position="292"/>
        <end position="343"/>
    </location>
</feature>